<evidence type="ECO:0000313" key="3">
    <source>
        <dbReference type="Proteomes" id="UP000735302"/>
    </source>
</evidence>
<feature type="compositionally biased region" description="Polar residues" evidence="1">
    <location>
        <begin position="230"/>
        <end position="255"/>
    </location>
</feature>
<dbReference type="Proteomes" id="UP000735302">
    <property type="component" value="Unassembled WGS sequence"/>
</dbReference>
<dbReference type="EMBL" id="BLXT01008455">
    <property type="protein sequence ID" value="GFO48998.1"/>
    <property type="molecule type" value="Genomic_DNA"/>
</dbReference>
<protein>
    <submittedName>
        <fullName evidence="2">Uncharacterized protein</fullName>
    </submittedName>
</protein>
<sequence>MSPPACRTSSDPLSFNCNHHTHCYRYHCYNSNSKNSTRGLHHDHISPSTNGWDHYFLSNNLFSSSSLAQQLSLATFSLLWPCRGCRAAGHISPWCCPDFSSPLCSSPPLTLPSMHVEYNVCMRSRLFYPDAASQKFQNHLKLLPQQGPKFEEPAANTESHIRSKWLHSFHQNSGVRGWIVNAEGKHLERKPYTINQQHCTELLPSDEPQLVLSESLNHTPDLCIFKESDSTNQPITQKTPQDNGSAHLGSQTPDSRFSPHGPCCSAPKNTTPRYLPKCKVSRFTSAAAFAVPGHVARLDAFAVRMRTSIRFLPVWESRR</sequence>
<comment type="caution">
    <text evidence="2">The sequence shown here is derived from an EMBL/GenBank/DDBJ whole genome shotgun (WGS) entry which is preliminary data.</text>
</comment>
<reference evidence="2 3" key="1">
    <citation type="journal article" date="2021" name="Elife">
        <title>Chloroplast acquisition without the gene transfer in kleptoplastic sea slugs, Plakobranchus ocellatus.</title>
        <authorList>
            <person name="Maeda T."/>
            <person name="Takahashi S."/>
            <person name="Yoshida T."/>
            <person name="Shimamura S."/>
            <person name="Takaki Y."/>
            <person name="Nagai Y."/>
            <person name="Toyoda A."/>
            <person name="Suzuki Y."/>
            <person name="Arimoto A."/>
            <person name="Ishii H."/>
            <person name="Satoh N."/>
            <person name="Nishiyama T."/>
            <person name="Hasebe M."/>
            <person name="Maruyama T."/>
            <person name="Minagawa J."/>
            <person name="Obokata J."/>
            <person name="Shigenobu S."/>
        </authorList>
    </citation>
    <scope>NUCLEOTIDE SEQUENCE [LARGE SCALE GENOMIC DNA]</scope>
</reference>
<proteinExistence type="predicted"/>
<name>A0AAV4DY31_9GAST</name>
<dbReference type="AlphaFoldDB" id="A0AAV4DY31"/>
<accession>A0AAV4DY31</accession>
<gene>
    <name evidence="2" type="ORF">PoB_007550300</name>
</gene>
<feature type="region of interest" description="Disordered" evidence="1">
    <location>
        <begin position="228"/>
        <end position="263"/>
    </location>
</feature>
<evidence type="ECO:0000256" key="1">
    <source>
        <dbReference type="SAM" id="MobiDB-lite"/>
    </source>
</evidence>
<keyword evidence="3" id="KW-1185">Reference proteome</keyword>
<evidence type="ECO:0000313" key="2">
    <source>
        <dbReference type="EMBL" id="GFO48998.1"/>
    </source>
</evidence>
<organism evidence="2 3">
    <name type="scientific">Plakobranchus ocellatus</name>
    <dbReference type="NCBI Taxonomy" id="259542"/>
    <lineage>
        <taxon>Eukaryota</taxon>
        <taxon>Metazoa</taxon>
        <taxon>Spiralia</taxon>
        <taxon>Lophotrochozoa</taxon>
        <taxon>Mollusca</taxon>
        <taxon>Gastropoda</taxon>
        <taxon>Heterobranchia</taxon>
        <taxon>Euthyneura</taxon>
        <taxon>Panpulmonata</taxon>
        <taxon>Sacoglossa</taxon>
        <taxon>Placobranchoidea</taxon>
        <taxon>Plakobranchidae</taxon>
        <taxon>Plakobranchus</taxon>
    </lineage>
</organism>